<evidence type="ECO:0008006" key="10">
    <source>
        <dbReference type="Google" id="ProtNLM"/>
    </source>
</evidence>
<reference evidence="8" key="1">
    <citation type="submission" date="2023-03" db="EMBL/GenBank/DDBJ databases">
        <title>Massive genome expansion in bonnet fungi (Mycena s.s.) driven by repeated elements and novel gene families across ecological guilds.</title>
        <authorList>
            <consortium name="Lawrence Berkeley National Laboratory"/>
            <person name="Harder C.B."/>
            <person name="Miyauchi S."/>
            <person name="Viragh M."/>
            <person name="Kuo A."/>
            <person name="Thoen E."/>
            <person name="Andreopoulos B."/>
            <person name="Lu D."/>
            <person name="Skrede I."/>
            <person name="Drula E."/>
            <person name="Henrissat B."/>
            <person name="Morin E."/>
            <person name="Kohler A."/>
            <person name="Barry K."/>
            <person name="LaButti K."/>
            <person name="Morin E."/>
            <person name="Salamov A."/>
            <person name="Lipzen A."/>
            <person name="Mereny Z."/>
            <person name="Hegedus B."/>
            <person name="Baldrian P."/>
            <person name="Stursova M."/>
            <person name="Weitz H."/>
            <person name="Taylor A."/>
            <person name="Grigoriev I.V."/>
            <person name="Nagy L.G."/>
            <person name="Martin F."/>
            <person name="Kauserud H."/>
        </authorList>
    </citation>
    <scope>NUCLEOTIDE SEQUENCE</scope>
    <source>
        <strain evidence="8">9144</strain>
    </source>
</reference>
<dbReference type="InterPro" id="IPR029063">
    <property type="entry name" value="SAM-dependent_MTases_sf"/>
</dbReference>
<dbReference type="Pfam" id="PF00975">
    <property type="entry name" value="Thioesterase"/>
    <property type="match status" value="1"/>
</dbReference>
<dbReference type="Proteomes" id="UP001219525">
    <property type="component" value="Unassembled WGS sequence"/>
</dbReference>
<dbReference type="InterPro" id="IPR014031">
    <property type="entry name" value="Ketoacyl_synth_C"/>
</dbReference>
<dbReference type="Gene3D" id="3.40.50.720">
    <property type="entry name" value="NAD(P)-binding Rossmann-like Domain"/>
    <property type="match status" value="1"/>
</dbReference>
<sequence length="2450" mass="269299">MELQLYVTLRVRVRLAARLIVSQVGLAAQLPSGSSSSEDLDYASLWDFLVTGGSAYELLKDISPDFEQYVKKWSVTSAHAKLPAQGTFLKNATSCDNISLGISTRDARVIPYSGRRLLDLSFQALLDSGIESRGRSIGCFMSGNRPLQGEASDSYILSAPFIYFNWMPHSMANRISYALDLTGPSVYLDTACSSSLTALHLAVGAIERGDCVAALVGAAQINRDPFEWAAYMQAGGIIAPDGVCRPFDAAAGGFGRGEGAVVIVLKPFKDAINDHDHVYSVVLGSAINTTGSRMPLNVPNGVAQQKCIYEAYRRAGLNPGDADYVELHATGTPVGDPIEANTAGQIFATDRSVAFGSVKGNVGHLEVAAFLASLVKACLIFKHGIIPPTVNFSNPVDTIDWDTFKIVVPVEPTPLGCHSSSGRSIISLSGFALGGATGHVVLQAPPSPRNSNQITTQIVTAPILFLVGGLSSNAVDQISQRVLEMVANSPKDLSECAVTLSRRVRQLPWRRYFTVPLLPHKAIARRAALIPRETFPLAFVFSGQGPQHLEMGRQLFAQYPVFRNTIIELDMVYHRIKGVSLIESTGLFDHPTAPTITLPDFGWPVVITLSAIAMVQMAMFDLLKSVCIIPDMILGHSAGETATLYASGAGSKDMAMEIAIARGEAMAFTESEKVGMAVVACSANRALELIARTLTTGTGALELSCFNAPESVTVSGTASLLDKLVDLAKHEEIFAQRLRTMVPVHSSFMDYVKEDYLAKMVDIFTRYPGSHIPRIPVYSTCREEQFVEAFTPSYLWDNCRNAVLFSKAVSHLLASSPVFLEISCHPVLSSSVLACGVPDNRVLCPMRRISSIKAPSVSSTEPEVFLDTLGSLSLLGLNSLDLSALYGPSDFKPKFIEHSLAVRDIPPPKSLSPRGSYQPMADRKGPLSSSNLYINKVSHPTLAEHVINGEPILPATAFTELLLESGANFLWDVEFVSNVSIPATLPLQISLQRYDAAWSVRTGGIHEQEHSRGFMDGSPPNKVPAAIDCESTFKRLPLLNFDGFYSSLKPLANYGPCFQRVVRCHGGPLEAIAEIQGPTPEESEGYLLHPVILDACIHVLHHTSISKQYSKDIIYLPSRLDHFIFYRRNYGAGNWFSRIRLRQWAPDCRYYDILITDWSGSALCELQNLKVQKFMWTTPITVGRRFDLVLQPLAVNVHIPILPISFPDRTDRREIQLLYETLDCLAGAIISKSSDRDRDIDIGGNVMCGSLSCRPSNLYSQTSNTCSEVTKAFSRILESFRTSGKKCIKILEVGAGTGLLTSHLIAEIKLNQDLLVEYTVTDISYTITYVSIIPKAYDISRDPHDQGIHSETYDMVVALRVLHAAPSITTCLASLKNLLVPGGCLLTVELDGTAWVDNPGSVWTDFVFGSFPEWFGYIDDRDHCTMSPPRWKKKLETVGFINVQTCVESGGNGREFFFAAQKGLSDPTPSSDLPTDFHHIYSYEFGKEIELQRQLGDLDTAASNTIYLSAMKGRDADVAIGLCAVLRQEIPLWDIRLAIFEPSMALSDAPALLIRHIGAFNRGENVISFDKDGAAHVLRVVLSPPPFSTERHCAMQAIEDLNYINVRIVHWAGMSHLFDGFVGQVTQSHHPSVSVGDFVGGVVASISAEFLRVHINDVTLTTQNPSVDFPGQLLGHLLSSLITFPSPGPDIRVAIAIENKNLARILAKQVSKIPRIQLVLADFKDRDITERLHILVSDSATYAEHRHLHRWIPRSGKVLLWDELLKEAVRDDPSYIRNILENQVCSEIPRLQNEHTIRVPHAATSSALRDSCVQPSRSRATPPFRGDRAYVLLGGIGGLGIDLAVWMYQHGAQHIVLTSRRGIESLDPIKDAMAMAKVTYLKNQDDCNLRLDKCDATDVSQMNILLHSLPVPIAGCFHMTMVLSDALFFNQTHDTFRRLYDSKLRVFEVFSAHVKIESLDFFVALSSVTGLIGVPGVSNYASACTALDGVLARYPNAFSLITPGILDVGYIVSLQNDPSLNSSLWVCLADGLAKMDDRPFNQYIPDLDWASVDLHFSLPMTCRHLVSRNSKRPAISKSHPHVEEGILTRVTGLLEVSLPDFDAAQPLTVYGLDSISAARLAAILRPYASFSPFQFLGGITWSEIESQLQYPAQSDTQGKSMTLEETNSGTAVLLRTMPEPTAQPLVEICSGSGTPVIILPGANGVVGMFFGLQEHFQGALWAIQITESTPMNSITALLAFWKQTICDKWPLGPYRFAGYSASSLLCVALTKMMEDAGEEVAQLTFLDHFPMLWLRFESDILQERTALEIRDFVDRLNYFVLEMFHNDPTIGPEIVTNYEAVLLDLPDTPPHIRLMVKNWKVMIPLLLDFLQQFCDLANRTFTGRFNAWVSSVRAPMVLIVAEHGIVNCPLGRWPDLGASRTSKSVKVHYINEIGHFGLFGDKRVAHILAN</sequence>
<feature type="domain" description="Ketosynthase family 3 (KS3)" evidence="6">
    <location>
        <begin position="18"/>
        <end position="444"/>
    </location>
</feature>
<dbReference type="InterPro" id="IPR014030">
    <property type="entry name" value="Ketoacyl_synth_N"/>
</dbReference>
<name>A0AAD6VNF9_9AGAR</name>
<dbReference type="SMART" id="SM00826">
    <property type="entry name" value="PKS_DH"/>
    <property type="match status" value="1"/>
</dbReference>
<dbReference type="SUPFAM" id="SSF55048">
    <property type="entry name" value="Probable ACP-binding domain of malonyl-CoA ACP transacylase"/>
    <property type="match status" value="1"/>
</dbReference>
<dbReference type="SUPFAM" id="SSF52151">
    <property type="entry name" value="FabD/lysophospholipase-like"/>
    <property type="match status" value="1"/>
</dbReference>
<dbReference type="Pfam" id="PF02801">
    <property type="entry name" value="Ketoacyl-synt_C"/>
    <property type="match status" value="1"/>
</dbReference>
<dbReference type="InterPro" id="IPR013968">
    <property type="entry name" value="PKS_KR"/>
</dbReference>
<dbReference type="GO" id="GO:0006633">
    <property type="term" value="P:fatty acid biosynthetic process"/>
    <property type="evidence" value="ECO:0007669"/>
    <property type="project" value="InterPro"/>
</dbReference>
<dbReference type="EMBL" id="JARJCW010000012">
    <property type="protein sequence ID" value="KAJ7218352.1"/>
    <property type="molecule type" value="Genomic_DNA"/>
</dbReference>
<dbReference type="InterPro" id="IPR001031">
    <property type="entry name" value="Thioesterase"/>
</dbReference>
<dbReference type="InterPro" id="IPR020841">
    <property type="entry name" value="PKS_Beta-ketoAc_synthase_dom"/>
</dbReference>
<dbReference type="Gene3D" id="3.10.129.110">
    <property type="entry name" value="Polyketide synthase dehydratase"/>
    <property type="match status" value="1"/>
</dbReference>
<dbReference type="InterPro" id="IPR001227">
    <property type="entry name" value="Ac_transferase_dom_sf"/>
</dbReference>
<dbReference type="Pfam" id="PF00698">
    <property type="entry name" value="Acyl_transf_1"/>
    <property type="match status" value="1"/>
</dbReference>
<evidence type="ECO:0000259" key="6">
    <source>
        <dbReference type="PROSITE" id="PS52004"/>
    </source>
</evidence>
<evidence type="ECO:0000256" key="1">
    <source>
        <dbReference type="ARBA" id="ARBA00022450"/>
    </source>
</evidence>
<evidence type="ECO:0000256" key="3">
    <source>
        <dbReference type="ARBA" id="ARBA00022679"/>
    </source>
</evidence>
<dbReference type="PROSITE" id="PS00606">
    <property type="entry name" value="KS3_1"/>
    <property type="match status" value="1"/>
</dbReference>
<evidence type="ECO:0000313" key="8">
    <source>
        <dbReference type="EMBL" id="KAJ7218352.1"/>
    </source>
</evidence>
<dbReference type="SUPFAM" id="SSF53335">
    <property type="entry name" value="S-adenosyl-L-methionine-dependent methyltransferases"/>
    <property type="match status" value="1"/>
</dbReference>
<accession>A0AAD6VNF9</accession>
<evidence type="ECO:0000256" key="5">
    <source>
        <dbReference type="PROSITE-ProRule" id="PRU01363"/>
    </source>
</evidence>
<dbReference type="Pfam" id="PF14765">
    <property type="entry name" value="PS-DH"/>
    <property type="match status" value="1"/>
</dbReference>
<dbReference type="PROSITE" id="PS52019">
    <property type="entry name" value="PKS_MFAS_DH"/>
    <property type="match status" value="1"/>
</dbReference>
<dbReference type="Gene3D" id="3.40.47.10">
    <property type="match status" value="1"/>
</dbReference>
<dbReference type="InterPro" id="IPR057326">
    <property type="entry name" value="KR_dom"/>
</dbReference>
<dbReference type="InterPro" id="IPR020807">
    <property type="entry name" value="PKS_DH"/>
</dbReference>
<proteinExistence type="predicted"/>
<dbReference type="InterPro" id="IPR049551">
    <property type="entry name" value="PKS_DH_C"/>
</dbReference>
<evidence type="ECO:0000256" key="2">
    <source>
        <dbReference type="ARBA" id="ARBA00022553"/>
    </source>
</evidence>
<dbReference type="SMART" id="SM00827">
    <property type="entry name" value="PKS_AT"/>
    <property type="match status" value="1"/>
</dbReference>
<dbReference type="InterPro" id="IPR016036">
    <property type="entry name" value="Malonyl_transacylase_ACP-bd"/>
</dbReference>
<evidence type="ECO:0000256" key="4">
    <source>
        <dbReference type="ARBA" id="ARBA00023268"/>
    </source>
</evidence>
<protein>
    <recommendedName>
        <fullName evidence="10">Polyketide synthase</fullName>
    </recommendedName>
</protein>
<comment type="caution">
    <text evidence="8">The sequence shown here is derived from an EMBL/GenBank/DDBJ whole genome shotgun (WGS) entry which is preliminary data.</text>
</comment>
<dbReference type="PANTHER" id="PTHR43775:SF37">
    <property type="entry name" value="SI:DKEY-61P9.11"/>
    <property type="match status" value="1"/>
</dbReference>
<dbReference type="PANTHER" id="PTHR43775">
    <property type="entry name" value="FATTY ACID SYNTHASE"/>
    <property type="match status" value="1"/>
</dbReference>
<dbReference type="InterPro" id="IPR016039">
    <property type="entry name" value="Thiolase-like"/>
</dbReference>
<keyword evidence="9" id="KW-1185">Reference proteome</keyword>
<gene>
    <name evidence="8" type="ORF">GGX14DRAFT_356888</name>
</gene>
<dbReference type="Gene3D" id="3.40.50.1820">
    <property type="entry name" value="alpha/beta hydrolase"/>
    <property type="match status" value="1"/>
</dbReference>
<dbReference type="Pfam" id="PF08659">
    <property type="entry name" value="KR"/>
    <property type="match status" value="1"/>
</dbReference>
<dbReference type="SMART" id="SM00825">
    <property type="entry name" value="PKS_KS"/>
    <property type="match status" value="1"/>
</dbReference>
<keyword evidence="2" id="KW-0597">Phosphoprotein</keyword>
<keyword evidence="1" id="KW-0596">Phosphopantetheine</keyword>
<dbReference type="GO" id="GO:0004312">
    <property type="term" value="F:fatty acid synthase activity"/>
    <property type="evidence" value="ECO:0007669"/>
    <property type="project" value="TreeGrafter"/>
</dbReference>
<dbReference type="SUPFAM" id="SSF51735">
    <property type="entry name" value="NAD(P)-binding Rossmann-fold domains"/>
    <property type="match status" value="1"/>
</dbReference>
<feature type="active site" description="Proton donor; for dehydratase activity" evidence="5">
    <location>
        <position position="1094"/>
    </location>
</feature>
<dbReference type="Pfam" id="PF16197">
    <property type="entry name" value="KAsynt_C_assoc"/>
    <property type="match status" value="1"/>
</dbReference>
<feature type="active site" description="Proton acceptor; for dehydratase activity" evidence="5">
    <location>
        <position position="945"/>
    </location>
</feature>
<dbReference type="InterPro" id="IPR032821">
    <property type="entry name" value="PKS_assoc"/>
</dbReference>
<dbReference type="InterPro" id="IPR018201">
    <property type="entry name" value="Ketoacyl_synth_AS"/>
</dbReference>
<dbReference type="PROSITE" id="PS52004">
    <property type="entry name" value="KS3_2"/>
    <property type="match status" value="1"/>
</dbReference>
<dbReference type="SUPFAM" id="SSF53474">
    <property type="entry name" value="alpha/beta-Hydrolases"/>
    <property type="match status" value="1"/>
</dbReference>
<dbReference type="InterPro" id="IPR014043">
    <property type="entry name" value="Acyl_transferase_dom"/>
</dbReference>
<feature type="domain" description="PKS/mFAS DH" evidence="7">
    <location>
        <begin position="898"/>
        <end position="1180"/>
    </location>
</feature>
<evidence type="ECO:0000259" key="7">
    <source>
        <dbReference type="PROSITE" id="PS52019"/>
    </source>
</evidence>
<feature type="region of interest" description="C-terminal hotdog fold" evidence="5">
    <location>
        <begin position="1036"/>
        <end position="1180"/>
    </location>
</feature>
<dbReference type="SUPFAM" id="SSF53901">
    <property type="entry name" value="Thiolase-like"/>
    <property type="match status" value="1"/>
</dbReference>
<dbReference type="Gene3D" id="3.40.366.10">
    <property type="entry name" value="Malonyl-Coenzyme A Acyl Carrier Protein, domain 2"/>
    <property type="match status" value="1"/>
</dbReference>
<dbReference type="InterPro" id="IPR016035">
    <property type="entry name" value="Acyl_Trfase/lysoPLipase"/>
</dbReference>
<dbReference type="InterPro" id="IPR029058">
    <property type="entry name" value="AB_hydrolase_fold"/>
</dbReference>
<feature type="region of interest" description="N-terminal hotdog fold" evidence="5">
    <location>
        <begin position="898"/>
        <end position="1022"/>
    </location>
</feature>
<dbReference type="Pfam" id="PF00109">
    <property type="entry name" value="ketoacyl-synt"/>
    <property type="match status" value="1"/>
</dbReference>
<dbReference type="InterPro" id="IPR049900">
    <property type="entry name" value="PKS_mFAS_DH"/>
</dbReference>
<dbReference type="InterPro" id="IPR042104">
    <property type="entry name" value="PKS_dehydratase_sf"/>
</dbReference>
<dbReference type="GO" id="GO:0004315">
    <property type="term" value="F:3-oxoacyl-[acyl-carrier-protein] synthase activity"/>
    <property type="evidence" value="ECO:0007669"/>
    <property type="project" value="InterPro"/>
</dbReference>
<organism evidence="8 9">
    <name type="scientific">Mycena pura</name>
    <dbReference type="NCBI Taxonomy" id="153505"/>
    <lineage>
        <taxon>Eukaryota</taxon>
        <taxon>Fungi</taxon>
        <taxon>Dikarya</taxon>
        <taxon>Basidiomycota</taxon>
        <taxon>Agaricomycotina</taxon>
        <taxon>Agaricomycetes</taxon>
        <taxon>Agaricomycetidae</taxon>
        <taxon>Agaricales</taxon>
        <taxon>Marasmiineae</taxon>
        <taxon>Mycenaceae</taxon>
        <taxon>Mycena</taxon>
    </lineage>
</organism>
<dbReference type="Gene3D" id="3.40.50.150">
    <property type="entry name" value="Vaccinia Virus protein VP39"/>
    <property type="match status" value="1"/>
</dbReference>
<dbReference type="SMART" id="SM00822">
    <property type="entry name" value="PKS_KR"/>
    <property type="match status" value="1"/>
</dbReference>
<dbReference type="InterPro" id="IPR036291">
    <property type="entry name" value="NAD(P)-bd_dom_sf"/>
</dbReference>
<dbReference type="InterPro" id="IPR050091">
    <property type="entry name" value="PKS_NRPS_Biosynth_Enz"/>
</dbReference>
<dbReference type="CDD" id="cd00833">
    <property type="entry name" value="PKS"/>
    <property type="match status" value="1"/>
</dbReference>
<keyword evidence="3" id="KW-0808">Transferase</keyword>
<keyword evidence="4" id="KW-0511">Multifunctional enzyme</keyword>
<dbReference type="InterPro" id="IPR013217">
    <property type="entry name" value="Methyltransf_12"/>
</dbReference>
<dbReference type="Pfam" id="PF08242">
    <property type="entry name" value="Methyltransf_12"/>
    <property type="match status" value="1"/>
</dbReference>
<evidence type="ECO:0000313" key="9">
    <source>
        <dbReference type="Proteomes" id="UP001219525"/>
    </source>
</evidence>
<dbReference type="GO" id="GO:0044550">
    <property type="term" value="P:secondary metabolite biosynthetic process"/>
    <property type="evidence" value="ECO:0007669"/>
    <property type="project" value="UniProtKB-ARBA"/>
</dbReference>